<name>A0A382JNC2_9ZZZZ</name>
<dbReference type="EMBL" id="UINC01075266">
    <property type="protein sequence ID" value="SVC13278.1"/>
    <property type="molecule type" value="Genomic_DNA"/>
</dbReference>
<gene>
    <name evidence="1" type="ORF">METZ01_LOCUS266132</name>
</gene>
<sequence>MDKEIKISCSARKGWEYHISNWLDFQRSHANIHSGLKFDYDDIDYAFGTTEDNIPLWGGRMMTGVNLTRVDLYWLYDKGIGYKATMSSRFMSETDYEDSEAMLKEHHREGNAIITAMDKLARRIKNDFPKYKVEASAVMDITTEEHLNKVIDTDLYDTIVLPICANDDTKFLKSIKNKDQIRLFINAECSYTCPKKVCYGTISQINKETRDPDKMMCSHYDLKMPRTFYDDSVDWNNFYFDKDKFDKMGFSNYKLVPSWEGQQRTRIMYERNKIV</sequence>
<reference evidence="1" key="1">
    <citation type="submission" date="2018-05" db="EMBL/GenBank/DDBJ databases">
        <authorList>
            <person name="Lanie J.A."/>
            <person name="Ng W.-L."/>
            <person name="Kazmierczak K.M."/>
            <person name="Andrzejewski T.M."/>
            <person name="Davidsen T.M."/>
            <person name="Wayne K.J."/>
            <person name="Tettelin H."/>
            <person name="Glass J.I."/>
            <person name="Rusch D."/>
            <person name="Podicherti R."/>
            <person name="Tsui H.-C.T."/>
            <person name="Winkler M.E."/>
        </authorList>
    </citation>
    <scope>NUCLEOTIDE SEQUENCE</scope>
</reference>
<evidence type="ECO:0000313" key="1">
    <source>
        <dbReference type="EMBL" id="SVC13278.1"/>
    </source>
</evidence>
<proteinExistence type="predicted"/>
<accession>A0A382JNC2</accession>
<organism evidence="1">
    <name type="scientific">marine metagenome</name>
    <dbReference type="NCBI Taxonomy" id="408172"/>
    <lineage>
        <taxon>unclassified sequences</taxon>
        <taxon>metagenomes</taxon>
        <taxon>ecological metagenomes</taxon>
    </lineage>
</organism>
<protein>
    <submittedName>
        <fullName evidence="1">Uncharacterized protein</fullName>
    </submittedName>
</protein>
<dbReference type="AlphaFoldDB" id="A0A382JNC2"/>